<protein>
    <recommendedName>
        <fullName evidence="8">Glutamyl-tRNA(Gln) amidotransferase subunit B, mitochondrial</fullName>
        <shortName evidence="8">Glu-AdT subunit B</shortName>
        <ecNumber evidence="8">6.3.5.-</ecNumber>
    </recommendedName>
</protein>
<gene>
    <name evidence="8" type="primary">PET112</name>
    <name evidence="10" type="ORF">HG535_0E04500</name>
</gene>
<dbReference type="HAMAP" id="MF_00121">
    <property type="entry name" value="GatB"/>
    <property type="match status" value="1"/>
</dbReference>
<dbReference type="GO" id="GO:0070681">
    <property type="term" value="P:glutaminyl-tRNAGln biosynthesis via transamidation"/>
    <property type="evidence" value="ECO:0007669"/>
    <property type="project" value="UniProtKB-UniRule"/>
</dbReference>
<evidence type="ECO:0000256" key="5">
    <source>
        <dbReference type="ARBA" id="ARBA00022917"/>
    </source>
</evidence>
<keyword evidence="6 8" id="KW-0496">Mitochondrion</keyword>
<dbReference type="InterPro" id="IPR006075">
    <property type="entry name" value="Asn/Gln-tRNA_Trfase_suB/E_cat"/>
</dbReference>
<dbReference type="Pfam" id="PF02934">
    <property type="entry name" value="GatB_N"/>
    <property type="match status" value="1"/>
</dbReference>
<dbReference type="AlphaFoldDB" id="A0A7H9B4R6"/>
<evidence type="ECO:0000256" key="4">
    <source>
        <dbReference type="ARBA" id="ARBA00022840"/>
    </source>
</evidence>
<evidence type="ECO:0000313" key="11">
    <source>
        <dbReference type="Proteomes" id="UP000509704"/>
    </source>
</evidence>
<dbReference type="PANTHER" id="PTHR11659">
    <property type="entry name" value="GLUTAMYL-TRNA GLN AMIDOTRANSFERASE SUBUNIT B MITOCHONDRIAL AND PROKARYOTIC PET112-RELATED"/>
    <property type="match status" value="1"/>
</dbReference>
<dbReference type="GO" id="GO:0005739">
    <property type="term" value="C:mitochondrion"/>
    <property type="evidence" value="ECO:0007669"/>
    <property type="project" value="UniProtKB-SubCell"/>
</dbReference>
<dbReference type="GO" id="GO:0032543">
    <property type="term" value="P:mitochondrial translation"/>
    <property type="evidence" value="ECO:0007669"/>
    <property type="project" value="UniProtKB-UniRule"/>
</dbReference>
<dbReference type="InterPro" id="IPR017958">
    <property type="entry name" value="Gln-tRNA_amidoTrfase_suB_CS"/>
</dbReference>
<name>A0A7H9B4R6_ZYGMR</name>
<dbReference type="PROSITE" id="PS01234">
    <property type="entry name" value="GATB"/>
    <property type="match status" value="1"/>
</dbReference>
<evidence type="ECO:0000256" key="1">
    <source>
        <dbReference type="ARBA" id="ARBA00005306"/>
    </source>
</evidence>
<keyword evidence="3 8" id="KW-0547">Nucleotide-binding</keyword>
<dbReference type="InterPro" id="IPR018027">
    <property type="entry name" value="Asn/Gln_amidotransferase"/>
</dbReference>
<dbReference type="GO" id="GO:0030956">
    <property type="term" value="C:glutamyl-tRNA(Gln) amidotransferase complex"/>
    <property type="evidence" value="ECO:0007669"/>
    <property type="project" value="UniProtKB-UniRule"/>
</dbReference>
<dbReference type="InterPro" id="IPR003789">
    <property type="entry name" value="Asn/Gln_tRNA_amidoTrase-B-like"/>
</dbReference>
<dbReference type="Gene3D" id="1.10.10.410">
    <property type="match status" value="1"/>
</dbReference>
<proteinExistence type="inferred from homology"/>
<dbReference type="Proteomes" id="UP000509704">
    <property type="component" value="Chromosome 5"/>
</dbReference>
<keyword evidence="5 8" id="KW-0648">Protein biosynthesis</keyword>
<dbReference type="InterPro" id="IPR014746">
    <property type="entry name" value="Gln_synth/guanido_kin_cat_dom"/>
</dbReference>
<evidence type="ECO:0000256" key="6">
    <source>
        <dbReference type="ARBA" id="ARBA00023128"/>
    </source>
</evidence>
<dbReference type="OrthoDB" id="1722066at2759"/>
<organism evidence="10 11">
    <name type="scientific">Zygotorulaspora mrakii</name>
    <name type="common">Zygosaccharomyces mrakii</name>
    <dbReference type="NCBI Taxonomy" id="42260"/>
    <lineage>
        <taxon>Eukaryota</taxon>
        <taxon>Fungi</taxon>
        <taxon>Dikarya</taxon>
        <taxon>Ascomycota</taxon>
        <taxon>Saccharomycotina</taxon>
        <taxon>Saccharomycetes</taxon>
        <taxon>Saccharomycetales</taxon>
        <taxon>Saccharomycetaceae</taxon>
        <taxon>Zygotorulaspora</taxon>
    </lineage>
</organism>
<sequence>MLRVKRRYGAATSYLSKFTLLPQYKLKCGLEIHTQLNTANKLFSLSTNDPFHSSKSPNSLTSHFDIALPGTQPKLNYEAVLLGLKLSVALNCKINLNSHFDRKHYFYGDQPLGYQITQHFSPFASDGQMPLWQDIDDIDTKSKNINIIQLQIEQDTGKSLYKDVDKITLIDLNRSNVPLIEMVTEPDFSDLKEIRAFIKKYQNLVRHLDISTGDLETGAMRVDVNMSINEFARVELKNLPNTSAIMNAIKYEYQRQVKIIKDGGGMEHLSSAETRGWNGSSTVKLRSKETTIDYRYMPDPELPSISLSPDAIESIAKRLPPIPDEILNKLTHEPYNLSLKDAKILTISSNSQVELYTHEELRNYYFDTFHSYNNAVLKEKIGKVKPKLPINWIVHELLGDLNKLKIPLLEAKKVLTPQKLKDFLILIHKGDISSASGKLLLFHILEMIKKENFSSEGQLNLEKLISQYDLATIKAIDSNDLQKLCQDIITQVNDDRLISDIASGKRRNSLKFLIGQGMRYSQGRIKAQEFDKMFKKILNITY</sequence>
<feature type="domain" description="Asn/Gln amidotransferase" evidence="9">
    <location>
        <begin position="371"/>
        <end position="538"/>
    </location>
</feature>
<comment type="similarity">
    <text evidence="1 8">Belongs to the GatB/GatE family. GatB subfamily.</text>
</comment>
<dbReference type="InterPro" id="IPR017959">
    <property type="entry name" value="Asn/Gln-tRNA_amidoTrfase_suB/E"/>
</dbReference>
<dbReference type="NCBIfam" id="NF004012">
    <property type="entry name" value="PRK05477.1-2"/>
    <property type="match status" value="1"/>
</dbReference>
<evidence type="ECO:0000259" key="9">
    <source>
        <dbReference type="SMART" id="SM00845"/>
    </source>
</evidence>
<comment type="subcellular location">
    <subcellularLocation>
        <location evidence="8">Mitochondrion</location>
    </subcellularLocation>
</comment>
<keyword evidence="4 8" id="KW-0067">ATP-binding</keyword>
<dbReference type="Pfam" id="PF02637">
    <property type="entry name" value="GatB_Yqey"/>
    <property type="match status" value="1"/>
</dbReference>
<dbReference type="EMBL" id="CP058608">
    <property type="protein sequence ID" value="QLG73366.1"/>
    <property type="molecule type" value="Genomic_DNA"/>
</dbReference>
<evidence type="ECO:0000256" key="7">
    <source>
        <dbReference type="ARBA" id="ARBA00047913"/>
    </source>
</evidence>
<comment type="function">
    <text evidence="8">Allows the formation of correctly charged Gln-tRNA(Gln) through the transamidation of misacylated Glu-tRNA(Gln) in the mitochondria. The reaction takes place in the presence of glutamine and ATP through an activated gamma-phospho-Glu-tRNA(Gln).</text>
</comment>
<comment type="catalytic activity">
    <reaction evidence="7 8">
        <text>L-glutamyl-tRNA(Gln) + L-glutamine + ATP + H2O = L-glutaminyl-tRNA(Gln) + L-glutamate + ADP + phosphate + H(+)</text>
        <dbReference type="Rhea" id="RHEA:17521"/>
        <dbReference type="Rhea" id="RHEA-COMP:9681"/>
        <dbReference type="Rhea" id="RHEA-COMP:9684"/>
        <dbReference type="ChEBI" id="CHEBI:15377"/>
        <dbReference type="ChEBI" id="CHEBI:15378"/>
        <dbReference type="ChEBI" id="CHEBI:29985"/>
        <dbReference type="ChEBI" id="CHEBI:30616"/>
        <dbReference type="ChEBI" id="CHEBI:43474"/>
        <dbReference type="ChEBI" id="CHEBI:58359"/>
        <dbReference type="ChEBI" id="CHEBI:78520"/>
        <dbReference type="ChEBI" id="CHEBI:78521"/>
        <dbReference type="ChEBI" id="CHEBI:456216"/>
    </reaction>
</comment>
<accession>A0A7H9B4R6</accession>
<dbReference type="SMART" id="SM00845">
    <property type="entry name" value="GatB_Yqey"/>
    <property type="match status" value="1"/>
</dbReference>
<dbReference type="GO" id="GO:0050567">
    <property type="term" value="F:glutaminyl-tRNA synthase (glutamine-hydrolyzing) activity"/>
    <property type="evidence" value="ECO:0007669"/>
    <property type="project" value="UniProtKB-UniRule"/>
</dbReference>
<keyword evidence="2 8" id="KW-0436">Ligase</keyword>
<dbReference type="SUPFAM" id="SSF89095">
    <property type="entry name" value="GatB/YqeY motif"/>
    <property type="match status" value="1"/>
</dbReference>
<dbReference type="SUPFAM" id="SSF55931">
    <property type="entry name" value="Glutamine synthetase/guanido kinase"/>
    <property type="match status" value="1"/>
</dbReference>
<evidence type="ECO:0000256" key="3">
    <source>
        <dbReference type="ARBA" id="ARBA00022741"/>
    </source>
</evidence>
<evidence type="ECO:0000313" key="10">
    <source>
        <dbReference type="EMBL" id="QLG73366.1"/>
    </source>
</evidence>
<dbReference type="EC" id="6.3.5.-" evidence="8"/>
<reference evidence="10 11" key="1">
    <citation type="submission" date="2020-07" db="EMBL/GenBank/DDBJ databases">
        <title>The yeast mating-type switching endonuclease HO is a domesticated member of an unorthodox homing genetic element family.</title>
        <authorList>
            <person name="Coughlan A.Y."/>
            <person name="Lombardi L."/>
            <person name="Braun-Galleani S."/>
            <person name="Martos A.R."/>
            <person name="Galeote V."/>
            <person name="Bigey F."/>
            <person name="Dequin S."/>
            <person name="Byrne K.P."/>
            <person name="Wolfe K.H."/>
        </authorList>
    </citation>
    <scope>NUCLEOTIDE SEQUENCE [LARGE SCALE GENOMIC DNA]</scope>
    <source>
        <strain evidence="10 11">NRRL Y-6702</strain>
    </source>
</reference>
<comment type="subunit">
    <text evidence="8">Subunit of the heterotrimeric GatFAB amidotransferase (AdT) complex, composed of A, B and F subunits.</text>
</comment>
<evidence type="ECO:0000256" key="2">
    <source>
        <dbReference type="ARBA" id="ARBA00022598"/>
    </source>
</evidence>
<dbReference type="PANTHER" id="PTHR11659:SF0">
    <property type="entry name" value="GLUTAMYL-TRNA(GLN) AMIDOTRANSFERASE SUBUNIT B, MITOCHONDRIAL"/>
    <property type="match status" value="1"/>
</dbReference>
<dbReference type="InterPro" id="IPR023168">
    <property type="entry name" value="GatB_Yqey_C_2"/>
</dbReference>
<dbReference type="NCBIfam" id="TIGR00133">
    <property type="entry name" value="gatB"/>
    <property type="match status" value="1"/>
</dbReference>
<evidence type="ECO:0000256" key="8">
    <source>
        <dbReference type="HAMAP-Rule" id="MF_03147"/>
    </source>
</evidence>
<dbReference type="GO" id="GO:0005524">
    <property type="term" value="F:ATP binding"/>
    <property type="evidence" value="ECO:0007669"/>
    <property type="project" value="UniProtKB-KW"/>
</dbReference>
<keyword evidence="11" id="KW-1185">Reference proteome</keyword>
<dbReference type="InterPro" id="IPR004413">
    <property type="entry name" value="GatB"/>
</dbReference>